<proteinExistence type="predicted"/>
<evidence type="ECO:0000313" key="2">
    <source>
        <dbReference type="EMBL" id="MBP2365542.1"/>
    </source>
</evidence>
<comment type="caution">
    <text evidence="2">The sequence shown here is derived from an EMBL/GenBank/DDBJ whole genome shotgun (WGS) entry which is preliminary data.</text>
</comment>
<gene>
    <name evidence="2" type="ORF">JOF36_001238</name>
</gene>
<evidence type="ECO:0000313" key="3">
    <source>
        <dbReference type="Proteomes" id="UP001519295"/>
    </source>
</evidence>
<dbReference type="EMBL" id="JAGINU010000001">
    <property type="protein sequence ID" value="MBP2365542.1"/>
    <property type="molecule type" value="Genomic_DNA"/>
</dbReference>
<reference evidence="2 3" key="1">
    <citation type="submission" date="2021-03" db="EMBL/GenBank/DDBJ databases">
        <title>Sequencing the genomes of 1000 actinobacteria strains.</title>
        <authorList>
            <person name="Klenk H.-P."/>
        </authorList>
    </citation>
    <scope>NUCLEOTIDE SEQUENCE [LARGE SCALE GENOMIC DNA]</scope>
    <source>
        <strain evidence="2 3">DSM 45256</strain>
    </source>
</reference>
<name>A0ABS4VNN9_9PSEU</name>
<evidence type="ECO:0000256" key="1">
    <source>
        <dbReference type="SAM" id="MobiDB-lite"/>
    </source>
</evidence>
<protein>
    <submittedName>
        <fullName evidence="2">Uncharacterized protein</fullName>
    </submittedName>
</protein>
<dbReference type="Proteomes" id="UP001519295">
    <property type="component" value="Unassembled WGS sequence"/>
</dbReference>
<accession>A0ABS4VNN9</accession>
<sequence>MTTSVSGRAVPAHRGGPPGPGVEPAVLTAHDGPTAEPATLAELDTLAALGDRCS</sequence>
<feature type="region of interest" description="Disordered" evidence="1">
    <location>
        <begin position="1"/>
        <end position="32"/>
    </location>
</feature>
<keyword evidence="3" id="KW-1185">Reference proteome</keyword>
<dbReference type="RefSeq" id="WP_210025439.1">
    <property type="nucleotide sequence ID" value="NZ_JAGINU010000001.1"/>
</dbReference>
<organism evidence="2 3">
    <name type="scientific">Pseudonocardia parietis</name>
    <dbReference type="NCBI Taxonomy" id="570936"/>
    <lineage>
        <taxon>Bacteria</taxon>
        <taxon>Bacillati</taxon>
        <taxon>Actinomycetota</taxon>
        <taxon>Actinomycetes</taxon>
        <taxon>Pseudonocardiales</taxon>
        <taxon>Pseudonocardiaceae</taxon>
        <taxon>Pseudonocardia</taxon>
    </lineage>
</organism>